<evidence type="ECO:0000256" key="4">
    <source>
        <dbReference type="ARBA" id="ARBA00023136"/>
    </source>
</evidence>
<evidence type="ECO:0000256" key="1">
    <source>
        <dbReference type="ARBA" id="ARBA00004370"/>
    </source>
</evidence>
<sequence length="137" mass="14959">MPQSTSPELQWLALSAGWCALLWLPYVANRFKELGPPGWAWFPPADPPPRALWAQRAWRAHLNAVENLVVFAPLVLAVVLAGRQDAGTALAAQLYFWARVGHYAVSIAGLPIVPRTLCFLLGVGAQLWLAGRLIQPG</sequence>
<dbReference type="EMBL" id="JBDPZC010000010">
    <property type="protein sequence ID" value="MEO3714924.1"/>
    <property type="molecule type" value="Genomic_DNA"/>
</dbReference>
<feature type="transmembrane region" description="Helical" evidence="5">
    <location>
        <begin position="103"/>
        <end position="129"/>
    </location>
</feature>
<dbReference type="SUPFAM" id="SSF161084">
    <property type="entry name" value="MAPEG domain-like"/>
    <property type="match status" value="1"/>
</dbReference>
<feature type="transmembrane region" description="Helical" evidence="5">
    <location>
        <begin position="12"/>
        <end position="28"/>
    </location>
</feature>
<keyword evidence="2 5" id="KW-0812">Transmembrane</keyword>
<proteinExistence type="predicted"/>
<dbReference type="PANTHER" id="PTHR35371">
    <property type="entry name" value="INNER MEMBRANE PROTEIN"/>
    <property type="match status" value="1"/>
</dbReference>
<dbReference type="Pfam" id="PF01124">
    <property type="entry name" value="MAPEG"/>
    <property type="match status" value="1"/>
</dbReference>
<gene>
    <name evidence="6" type="ORF">ABDJ40_19320</name>
</gene>
<evidence type="ECO:0000256" key="3">
    <source>
        <dbReference type="ARBA" id="ARBA00022989"/>
    </source>
</evidence>
<dbReference type="InterPro" id="IPR001129">
    <property type="entry name" value="Membr-assoc_MAPEG"/>
</dbReference>
<dbReference type="Proteomes" id="UP001462640">
    <property type="component" value="Unassembled WGS sequence"/>
</dbReference>
<dbReference type="InterPro" id="IPR023352">
    <property type="entry name" value="MAPEG-like_dom_sf"/>
</dbReference>
<feature type="transmembrane region" description="Helical" evidence="5">
    <location>
        <begin position="64"/>
        <end position="83"/>
    </location>
</feature>
<name>A0ABV0GIP3_9BURK</name>
<accession>A0ABV0GIP3</accession>
<reference evidence="6 7" key="1">
    <citation type="submission" date="2024-05" db="EMBL/GenBank/DDBJ databases">
        <title>Roseateles sp. 2.12 16S ribosomal RNA gene Genome sequencing and assembly.</title>
        <authorList>
            <person name="Woo H."/>
        </authorList>
    </citation>
    <scope>NUCLEOTIDE SEQUENCE [LARGE SCALE GENOMIC DNA]</scope>
    <source>
        <strain evidence="6 7">2.12</strain>
    </source>
</reference>
<dbReference type="RefSeq" id="WP_347612061.1">
    <property type="nucleotide sequence ID" value="NZ_JBDPZC010000010.1"/>
</dbReference>
<evidence type="ECO:0000256" key="2">
    <source>
        <dbReference type="ARBA" id="ARBA00022692"/>
    </source>
</evidence>
<dbReference type="Gene3D" id="1.20.120.550">
    <property type="entry name" value="Membrane associated eicosanoid/glutathione metabolism-like domain"/>
    <property type="match status" value="1"/>
</dbReference>
<evidence type="ECO:0000256" key="5">
    <source>
        <dbReference type="SAM" id="Phobius"/>
    </source>
</evidence>
<dbReference type="PANTHER" id="PTHR35371:SF1">
    <property type="entry name" value="BLR7753 PROTEIN"/>
    <property type="match status" value="1"/>
</dbReference>
<keyword evidence="7" id="KW-1185">Reference proteome</keyword>
<keyword evidence="3 5" id="KW-1133">Transmembrane helix</keyword>
<evidence type="ECO:0000313" key="7">
    <source>
        <dbReference type="Proteomes" id="UP001462640"/>
    </source>
</evidence>
<comment type="caution">
    <text evidence="6">The sequence shown here is derived from an EMBL/GenBank/DDBJ whole genome shotgun (WGS) entry which is preliminary data.</text>
</comment>
<comment type="subcellular location">
    <subcellularLocation>
        <location evidence="1">Membrane</location>
    </subcellularLocation>
</comment>
<keyword evidence="4 5" id="KW-0472">Membrane</keyword>
<protein>
    <submittedName>
        <fullName evidence="6">MAPEG family protein</fullName>
    </submittedName>
</protein>
<evidence type="ECO:0000313" key="6">
    <source>
        <dbReference type="EMBL" id="MEO3714924.1"/>
    </source>
</evidence>
<organism evidence="6 7">
    <name type="scientific">Roseateles flavus</name>
    <dbReference type="NCBI Taxonomy" id="3149041"/>
    <lineage>
        <taxon>Bacteria</taxon>
        <taxon>Pseudomonadati</taxon>
        <taxon>Pseudomonadota</taxon>
        <taxon>Betaproteobacteria</taxon>
        <taxon>Burkholderiales</taxon>
        <taxon>Sphaerotilaceae</taxon>
        <taxon>Roseateles</taxon>
    </lineage>
</organism>